<proteinExistence type="predicted"/>
<organism evidence="1 2">
    <name type="scientific">Paenarthrobacter ureafaciens</name>
    <dbReference type="NCBI Taxonomy" id="37931"/>
    <lineage>
        <taxon>Bacteria</taxon>
        <taxon>Bacillati</taxon>
        <taxon>Actinomycetota</taxon>
        <taxon>Actinomycetes</taxon>
        <taxon>Micrococcales</taxon>
        <taxon>Micrococcaceae</taxon>
        <taxon>Paenarthrobacter</taxon>
    </lineage>
</organism>
<sequence length="78" mass="8519">MSAQPGRVRHPDGIDLVLLQGRVRPERRKAINSAAANSGRSVGLYLEDLVLYLEQNGGLPVFPKINRQAEELPIQAAS</sequence>
<reference evidence="1" key="1">
    <citation type="submission" date="2022-07" db="EMBL/GenBank/DDBJ databases">
        <authorList>
            <person name="Wu T."/>
        </authorList>
    </citation>
    <scope>NUCLEOTIDE SEQUENCE</scope>
    <source>
        <strain evidence="1">SD-1</strain>
        <plasmid evidence="1">unnamed3</plasmid>
    </source>
</reference>
<protein>
    <submittedName>
        <fullName evidence="1">Uncharacterized protein</fullName>
    </submittedName>
</protein>
<dbReference type="RefSeq" id="WP_139126819.1">
    <property type="nucleotide sequence ID" value="NZ_CP101182.1"/>
</dbReference>
<evidence type="ECO:0000313" key="1">
    <source>
        <dbReference type="EMBL" id="UYW00104.1"/>
    </source>
</evidence>
<geneLocation type="plasmid" evidence="1 2">
    <name>unnamed3</name>
</geneLocation>
<keyword evidence="1" id="KW-0614">Plasmid</keyword>
<dbReference type="AlphaFoldDB" id="A0AAX3EQ35"/>
<name>A0AAX3EQ35_PAEUR</name>
<keyword evidence="2" id="KW-1185">Reference proteome</keyword>
<dbReference type="Proteomes" id="UP001163293">
    <property type="component" value="Plasmid unnamed3"/>
</dbReference>
<gene>
    <name evidence="1" type="ORF">NL394_23125</name>
</gene>
<evidence type="ECO:0000313" key="2">
    <source>
        <dbReference type="Proteomes" id="UP001163293"/>
    </source>
</evidence>
<accession>A0AAX3EQ35</accession>
<dbReference type="EMBL" id="CP101188">
    <property type="protein sequence ID" value="UYW00104.1"/>
    <property type="molecule type" value="Genomic_DNA"/>
</dbReference>